<gene>
    <name evidence="8" type="ORF">BT63DRAFT_426504</name>
</gene>
<keyword evidence="1" id="KW-0479">Metal-binding</keyword>
<dbReference type="CDD" id="cd12148">
    <property type="entry name" value="fungal_TF_MHR"/>
    <property type="match status" value="1"/>
</dbReference>
<dbReference type="Proteomes" id="UP000799302">
    <property type="component" value="Unassembled WGS sequence"/>
</dbReference>
<dbReference type="GO" id="GO:0000435">
    <property type="term" value="P:positive regulation of transcription from RNA polymerase II promoter by galactose"/>
    <property type="evidence" value="ECO:0007669"/>
    <property type="project" value="TreeGrafter"/>
</dbReference>
<dbReference type="OrthoDB" id="3971593at2759"/>
<feature type="region of interest" description="Disordered" evidence="5">
    <location>
        <begin position="180"/>
        <end position="210"/>
    </location>
</feature>
<dbReference type="PROSITE" id="PS00463">
    <property type="entry name" value="ZN2_CY6_FUNGAL_1"/>
    <property type="match status" value="1"/>
</dbReference>
<dbReference type="GO" id="GO:0008270">
    <property type="term" value="F:zinc ion binding"/>
    <property type="evidence" value="ECO:0007669"/>
    <property type="project" value="InterPro"/>
</dbReference>
<keyword evidence="2" id="KW-0805">Transcription regulation</keyword>
<dbReference type="SMART" id="SM00906">
    <property type="entry name" value="Fungal_trans"/>
    <property type="match status" value="1"/>
</dbReference>
<evidence type="ECO:0000256" key="3">
    <source>
        <dbReference type="ARBA" id="ARBA00023163"/>
    </source>
</evidence>
<feature type="transmembrane region" description="Helical" evidence="6">
    <location>
        <begin position="551"/>
        <end position="570"/>
    </location>
</feature>
<dbReference type="Pfam" id="PF00172">
    <property type="entry name" value="Zn_clus"/>
    <property type="match status" value="1"/>
</dbReference>
<feature type="region of interest" description="Disordered" evidence="5">
    <location>
        <begin position="1"/>
        <end position="32"/>
    </location>
</feature>
<organism evidence="8 9">
    <name type="scientific">Microthyrium microscopicum</name>
    <dbReference type="NCBI Taxonomy" id="703497"/>
    <lineage>
        <taxon>Eukaryota</taxon>
        <taxon>Fungi</taxon>
        <taxon>Dikarya</taxon>
        <taxon>Ascomycota</taxon>
        <taxon>Pezizomycotina</taxon>
        <taxon>Dothideomycetes</taxon>
        <taxon>Dothideomycetes incertae sedis</taxon>
        <taxon>Microthyriales</taxon>
        <taxon>Microthyriaceae</taxon>
        <taxon>Microthyrium</taxon>
    </lineage>
</organism>
<feature type="domain" description="Zn(2)-C6 fungal-type" evidence="7">
    <location>
        <begin position="41"/>
        <end position="70"/>
    </location>
</feature>
<evidence type="ECO:0000256" key="1">
    <source>
        <dbReference type="ARBA" id="ARBA00022723"/>
    </source>
</evidence>
<dbReference type="GO" id="GO:0005634">
    <property type="term" value="C:nucleus"/>
    <property type="evidence" value="ECO:0007669"/>
    <property type="project" value="TreeGrafter"/>
</dbReference>
<dbReference type="PROSITE" id="PS50048">
    <property type="entry name" value="ZN2_CY6_FUNGAL_2"/>
    <property type="match status" value="1"/>
</dbReference>
<dbReference type="PANTHER" id="PTHR47424">
    <property type="entry name" value="REGULATORY PROTEIN GAL4"/>
    <property type="match status" value="1"/>
</dbReference>
<dbReference type="SMART" id="SM00066">
    <property type="entry name" value="GAL4"/>
    <property type="match status" value="1"/>
</dbReference>
<evidence type="ECO:0000256" key="2">
    <source>
        <dbReference type="ARBA" id="ARBA00023015"/>
    </source>
</evidence>
<dbReference type="InterPro" id="IPR001138">
    <property type="entry name" value="Zn2Cys6_DnaBD"/>
</dbReference>
<evidence type="ECO:0000256" key="6">
    <source>
        <dbReference type="SAM" id="Phobius"/>
    </source>
</evidence>
<dbReference type="CDD" id="cd00067">
    <property type="entry name" value="GAL4"/>
    <property type="match status" value="1"/>
</dbReference>
<evidence type="ECO:0000313" key="8">
    <source>
        <dbReference type="EMBL" id="KAF2667647.1"/>
    </source>
</evidence>
<dbReference type="AlphaFoldDB" id="A0A6A6U891"/>
<dbReference type="EMBL" id="MU004237">
    <property type="protein sequence ID" value="KAF2667647.1"/>
    <property type="molecule type" value="Genomic_DNA"/>
</dbReference>
<dbReference type="SUPFAM" id="SSF57701">
    <property type="entry name" value="Zn2/Cys6 DNA-binding domain"/>
    <property type="match status" value="1"/>
</dbReference>
<reference evidence="8" key="1">
    <citation type="journal article" date="2020" name="Stud. Mycol.">
        <title>101 Dothideomycetes genomes: a test case for predicting lifestyles and emergence of pathogens.</title>
        <authorList>
            <person name="Haridas S."/>
            <person name="Albert R."/>
            <person name="Binder M."/>
            <person name="Bloem J."/>
            <person name="Labutti K."/>
            <person name="Salamov A."/>
            <person name="Andreopoulos B."/>
            <person name="Baker S."/>
            <person name="Barry K."/>
            <person name="Bills G."/>
            <person name="Bluhm B."/>
            <person name="Cannon C."/>
            <person name="Castanera R."/>
            <person name="Culley D."/>
            <person name="Daum C."/>
            <person name="Ezra D."/>
            <person name="Gonzalez J."/>
            <person name="Henrissat B."/>
            <person name="Kuo A."/>
            <person name="Liang C."/>
            <person name="Lipzen A."/>
            <person name="Lutzoni F."/>
            <person name="Magnuson J."/>
            <person name="Mondo S."/>
            <person name="Nolan M."/>
            <person name="Ohm R."/>
            <person name="Pangilinan J."/>
            <person name="Park H.-J."/>
            <person name="Ramirez L."/>
            <person name="Alfaro M."/>
            <person name="Sun H."/>
            <person name="Tritt A."/>
            <person name="Yoshinaga Y."/>
            <person name="Zwiers L.-H."/>
            <person name="Turgeon B."/>
            <person name="Goodwin S."/>
            <person name="Spatafora J."/>
            <person name="Crous P."/>
            <person name="Grigoriev I."/>
        </authorList>
    </citation>
    <scope>NUCLEOTIDE SEQUENCE</scope>
    <source>
        <strain evidence="8">CBS 115976</strain>
    </source>
</reference>
<evidence type="ECO:0000313" key="9">
    <source>
        <dbReference type="Proteomes" id="UP000799302"/>
    </source>
</evidence>
<evidence type="ECO:0000256" key="5">
    <source>
        <dbReference type="SAM" id="MobiDB-lite"/>
    </source>
</evidence>
<keyword evidence="6" id="KW-0472">Membrane</keyword>
<dbReference type="Gene3D" id="4.10.240.10">
    <property type="entry name" value="Zn(2)-C6 fungal-type DNA-binding domain"/>
    <property type="match status" value="1"/>
</dbReference>
<dbReference type="Pfam" id="PF04082">
    <property type="entry name" value="Fungal_trans"/>
    <property type="match status" value="1"/>
</dbReference>
<dbReference type="GO" id="GO:0000978">
    <property type="term" value="F:RNA polymerase II cis-regulatory region sequence-specific DNA binding"/>
    <property type="evidence" value="ECO:0007669"/>
    <property type="project" value="TreeGrafter"/>
</dbReference>
<feature type="compositionally biased region" description="Polar residues" evidence="5">
    <location>
        <begin position="1"/>
        <end position="12"/>
    </location>
</feature>
<dbReference type="PANTHER" id="PTHR47424:SF5">
    <property type="entry name" value="ZN(II)2CYS6 TRANSCRIPTION FACTOR (EUROFUNG)"/>
    <property type="match status" value="1"/>
</dbReference>
<keyword evidence="4" id="KW-0539">Nucleus</keyword>
<feature type="compositionally biased region" description="Basic and acidic residues" evidence="5">
    <location>
        <begin position="20"/>
        <end position="29"/>
    </location>
</feature>
<accession>A0A6A6U891</accession>
<name>A0A6A6U891_9PEZI</name>
<keyword evidence="9" id="KW-1185">Reference proteome</keyword>
<dbReference type="InterPro" id="IPR007219">
    <property type="entry name" value="XnlR_reg_dom"/>
</dbReference>
<protein>
    <submittedName>
        <fullName evidence="8">Fungal-specific transcription factor-like protein</fullName>
    </submittedName>
</protein>
<feature type="compositionally biased region" description="Polar residues" evidence="5">
    <location>
        <begin position="130"/>
        <end position="144"/>
    </location>
</feature>
<dbReference type="InterPro" id="IPR051127">
    <property type="entry name" value="Fungal_SecMet_Regulators"/>
</dbReference>
<dbReference type="GO" id="GO:0000981">
    <property type="term" value="F:DNA-binding transcription factor activity, RNA polymerase II-specific"/>
    <property type="evidence" value="ECO:0007669"/>
    <property type="project" value="InterPro"/>
</dbReference>
<keyword evidence="6" id="KW-0812">Transmembrane</keyword>
<sequence>MDSPEQTSSNGPAESGSAKRKADDNDQPRTRAKRNRYISIACNECKRRKIKCNGQNPCQRCGNLSLECVYAPNCCINFKDSEEFQHVTSQISTLQQQVDQMNATMGYLRTQLESRPTVPESPSRNHRRSISVSTPTISNSTLSNVPRPPRFHGPTSAAFNFGVAKSSLRNIGITAMEENGEEGAAPNEQSGASTPPPIHTEPHRSGVHESKDPIWAISREEATRLVQSWKDNVFIMYPLIDLDTTLRHVDLLYNFLDGSRRAGLMMSDLPGADSISDVETNKLKLLLASALTMENSGTSDLGERLFRSVAESVESLLLRPPDLRSMEQLTLAAVYAFHRDDEVLAWRLVGIAIRMGFELGLHKQQTYANLASQADRYRSTVLMWTLYVLDRRWSFGTGLPFLIQDCDMDPMLLRPDSPYLSNMIDLTAITSKIWPHITNSSTQAGPHMAKDMELLDYEVIQWYRNLPPNLKYDPNGRDAADQGAIFRIRILLYLRANQSRILIGRPLFLSTNTIMANITYADTVINVAKDSIRLLAKLDRTTPFYRTQQVLFNYFLVSALAALFLAVAHAPAEFSEACRDEFYMALELVKGMSTNSFIGRRLWRTIKVLKEVGPMIGMSAHTSLGMSDAGDAHSNAAVAMAGLAGGHSMGGMQMRAGTNAPVSLPETWDGMTTDLTNLFESAGGTETARDGQVRFLANQDGVSRMFSDLF</sequence>
<feature type="region of interest" description="Disordered" evidence="5">
    <location>
        <begin position="113"/>
        <end position="146"/>
    </location>
</feature>
<evidence type="ECO:0000259" key="7">
    <source>
        <dbReference type="PROSITE" id="PS50048"/>
    </source>
</evidence>
<keyword evidence="3" id="KW-0804">Transcription</keyword>
<proteinExistence type="predicted"/>
<dbReference type="GO" id="GO:0006351">
    <property type="term" value="P:DNA-templated transcription"/>
    <property type="evidence" value="ECO:0007669"/>
    <property type="project" value="InterPro"/>
</dbReference>
<keyword evidence="6" id="KW-1133">Transmembrane helix</keyword>
<dbReference type="InterPro" id="IPR036864">
    <property type="entry name" value="Zn2-C6_fun-type_DNA-bd_sf"/>
</dbReference>
<feature type="compositionally biased region" description="Basic and acidic residues" evidence="5">
    <location>
        <begin position="200"/>
        <end position="210"/>
    </location>
</feature>
<evidence type="ECO:0000256" key="4">
    <source>
        <dbReference type="ARBA" id="ARBA00023242"/>
    </source>
</evidence>